<comment type="caution">
    <text evidence="5">The sequence shown here is derived from an EMBL/GenBank/DDBJ whole genome shotgun (WGS) entry which is preliminary data.</text>
</comment>
<evidence type="ECO:0000313" key="5">
    <source>
        <dbReference type="EMBL" id="MBA8828708.1"/>
    </source>
</evidence>
<dbReference type="Pfam" id="PF05175">
    <property type="entry name" value="MTS"/>
    <property type="match status" value="1"/>
</dbReference>
<evidence type="ECO:0000256" key="3">
    <source>
        <dbReference type="SAM" id="MobiDB-lite"/>
    </source>
</evidence>
<dbReference type="InterPro" id="IPR046977">
    <property type="entry name" value="RsmC/RlmG"/>
</dbReference>
<evidence type="ECO:0000256" key="1">
    <source>
        <dbReference type="ARBA" id="ARBA00022603"/>
    </source>
</evidence>
<dbReference type="GO" id="GO:0032259">
    <property type="term" value="P:methylation"/>
    <property type="evidence" value="ECO:0007669"/>
    <property type="project" value="UniProtKB-KW"/>
</dbReference>
<accession>A0A7W3PNZ5</accession>
<evidence type="ECO:0000313" key="6">
    <source>
        <dbReference type="Proteomes" id="UP000524237"/>
    </source>
</evidence>
<feature type="region of interest" description="Disordered" evidence="3">
    <location>
        <begin position="1"/>
        <end position="28"/>
    </location>
</feature>
<dbReference type="CDD" id="cd02440">
    <property type="entry name" value="AdoMet_MTases"/>
    <property type="match status" value="1"/>
</dbReference>
<reference evidence="5 6" key="1">
    <citation type="submission" date="2020-07" db="EMBL/GenBank/DDBJ databases">
        <title>Sequencing the genomes of 1000 actinobacteria strains.</title>
        <authorList>
            <person name="Klenk H.-P."/>
        </authorList>
    </citation>
    <scope>NUCLEOTIDE SEQUENCE [LARGE SCALE GENOMIC DNA]</scope>
    <source>
        <strain evidence="5 6">DSM 23737</strain>
    </source>
</reference>
<dbReference type="Proteomes" id="UP000524237">
    <property type="component" value="Unassembled WGS sequence"/>
</dbReference>
<dbReference type="InterPro" id="IPR007848">
    <property type="entry name" value="Small_mtfrase_dom"/>
</dbReference>
<dbReference type="EMBL" id="JACGWU010000001">
    <property type="protein sequence ID" value="MBA8828708.1"/>
    <property type="molecule type" value="Genomic_DNA"/>
</dbReference>
<dbReference type="Gene3D" id="3.40.50.150">
    <property type="entry name" value="Vaccinia Virus protein VP39"/>
    <property type="match status" value="1"/>
</dbReference>
<dbReference type="AlphaFoldDB" id="A0A7W3PNZ5"/>
<dbReference type="PANTHER" id="PTHR47816">
    <property type="entry name" value="RIBOSOMAL RNA SMALL SUBUNIT METHYLTRANSFERASE C"/>
    <property type="match status" value="1"/>
</dbReference>
<name>A0A7W3PNZ5_9MICO</name>
<keyword evidence="2" id="KW-0808">Transferase</keyword>
<protein>
    <submittedName>
        <fullName evidence="5">16S rRNA G1207 methylase RsmC</fullName>
    </submittedName>
</protein>
<gene>
    <name evidence="5" type="ORF">FB555_000779</name>
</gene>
<dbReference type="SUPFAM" id="SSF53335">
    <property type="entry name" value="S-adenosyl-L-methionine-dependent methyltransferases"/>
    <property type="match status" value="1"/>
</dbReference>
<sequence length="232" mass="25423">MPETNAPVPEDAVFESETGSEAAAPESLAPATEHYFSPQPVGDFKTAEIEVSLAGRELTIETAGSIFSPERLDMGTDALMRIVPQTPETGNFLDLGCGWGPLAITMALEAPDAAIYAIDVNERALELTRRNAKRLKLANIHVSTPQDVAANVTFDIIWSNPPIRVGKAELHAIMEQWIPRLVVGGIAYFVVAKHLGADSFEKWLRAEFAGAYDVFREDHYKGFRVVKVTRLS</sequence>
<proteinExistence type="predicted"/>
<dbReference type="InterPro" id="IPR029063">
    <property type="entry name" value="SAM-dependent_MTases_sf"/>
</dbReference>
<keyword evidence="6" id="KW-1185">Reference proteome</keyword>
<dbReference type="PANTHER" id="PTHR47816:SF4">
    <property type="entry name" value="RIBOSOMAL RNA SMALL SUBUNIT METHYLTRANSFERASE C"/>
    <property type="match status" value="1"/>
</dbReference>
<evidence type="ECO:0000256" key="2">
    <source>
        <dbReference type="ARBA" id="ARBA00022679"/>
    </source>
</evidence>
<keyword evidence="1 5" id="KW-0489">Methyltransferase</keyword>
<dbReference type="GO" id="GO:0008757">
    <property type="term" value="F:S-adenosylmethionine-dependent methyltransferase activity"/>
    <property type="evidence" value="ECO:0007669"/>
    <property type="project" value="InterPro"/>
</dbReference>
<evidence type="ECO:0000259" key="4">
    <source>
        <dbReference type="Pfam" id="PF05175"/>
    </source>
</evidence>
<dbReference type="RefSeq" id="WP_220475748.1">
    <property type="nucleotide sequence ID" value="NZ_JACGWU010000001.1"/>
</dbReference>
<organism evidence="5 6">
    <name type="scientific">Alpinimonas psychrophila</name>
    <dbReference type="NCBI Taxonomy" id="748908"/>
    <lineage>
        <taxon>Bacteria</taxon>
        <taxon>Bacillati</taxon>
        <taxon>Actinomycetota</taxon>
        <taxon>Actinomycetes</taxon>
        <taxon>Micrococcales</taxon>
        <taxon>Microbacteriaceae</taxon>
        <taxon>Alpinimonas</taxon>
    </lineage>
</organism>
<feature type="domain" description="Methyltransferase small" evidence="4">
    <location>
        <begin position="57"/>
        <end position="221"/>
    </location>
</feature>